<gene>
    <name evidence="1" type="ORF">AFUS01_LOCUS4634</name>
</gene>
<proteinExistence type="predicted"/>
<evidence type="ECO:0000313" key="1">
    <source>
        <dbReference type="EMBL" id="CAG7705760.1"/>
    </source>
</evidence>
<name>A0A8J2NUE7_9HEXA</name>
<reference evidence="1" key="1">
    <citation type="submission" date="2021-06" db="EMBL/GenBank/DDBJ databases">
        <authorList>
            <person name="Hodson N. C."/>
            <person name="Mongue J. A."/>
            <person name="Jaron S. K."/>
        </authorList>
    </citation>
    <scope>NUCLEOTIDE SEQUENCE</scope>
</reference>
<protein>
    <submittedName>
        <fullName evidence="1">Uncharacterized protein</fullName>
    </submittedName>
</protein>
<sequence>MWTIILYLVLAVAIALTIWQLYSRVVREIDDRHRVSLGLYAGQTIVPEEPIYTITVTGVSHHTNGLAATDKELPLPSYEPPPAYGTVVN</sequence>
<comment type="caution">
    <text evidence="1">The sequence shown here is derived from an EMBL/GenBank/DDBJ whole genome shotgun (WGS) entry which is preliminary data.</text>
</comment>
<dbReference type="EMBL" id="CAJVCH010029031">
    <property type="protein sequence ID" value="CAG7705760.1"/>
    <property type="molecule type" value="Genomic_DNA"/>
</dbReference>
<keyword evidence="2" id="KW-1185">Reference proteome</keyword>
<organism evidence="1 2">
    <name type="scientific">Allacma fusca</name>
    <dbReference type="NCBI Taxonomy" id="39272"/>
    <lineage>
        <taxon>Eukaryota</taxon>
        <taxon>Metazoa</taxon>
        <taxon>Ecdysozoa</taxon>
        <taxon>Arthropoda</taxon>
        <taxon>Hexapoda</taxon>
        <taxon>Collembola</taxon>
        <taxon>Symphypleona</taxon>
        <taxon>Sminthuridae</taxon>
        <taxon>Allacma</taxon>
    </lineage>
</organism>
<dbReference type="AlphaFoldDB" id="A0A8J2NUE7"/>
<evidence type="ECO:0000313" key="2">
    <source>
        <dbReference type="Proteomes" id="UP000708208"/>
    </source>
</evidence>
<dbReference type="Proteomes" id="UP000708208">
    <property type="component" value="Unassembled WGS sequence"/>
</dbReference>
<accession>A0A8J2NUE7</accession>